<evidence type="ECO:0008006" key="17">
    <source>
        <dbReference type="Google" id="ProtNLM"/>
    </source>
</evidence>
<dbReference type="GO" id="GO:0020037">
    <property type="term" value="F:heme binding"/>
    <property type="evidence" value="ECO:0007669"/>
    <property type="project" value="InterPro"/>
</dbReference>
<keyword evidence="12" id="KW-0472">Membrane</keyword>
<keyword evidence="11 14" id="KW-0503">Monooxygenase</keyword>
<gene>
    <name evidence="15" type="ORF">OSB1V03_LOCUS9691</name>
</gene>
<feature type="binding site" description="axial binding residue" evidence="13">
    <location>
        <position position="450"/>
    </location>
    <ligand>
        <name>heme</name>
        <dbReference type="ChEBI" id="CHEBI:30413"/>
    </ligand>
    <ligandPart>
        <name>Fe</name>
        <dbReference type="ChEBI" id="CHEBI:18248"/>
    </ligandPart>
</feature>
<evidence type="ECO:0000256" key="5">
    <source>
        <dbReference type="ARBA" id="ARBA00022617"/>
    </source>
</evidence>
<evidence type="ECO:0000256" key="11">
    <source>
        <dbReference type="ARBA" id="ARBA00023033"/>
    </source>
</evidence>
<evidence type="ECO:0000256" key="8">
    <source>
        <dbReference type="ARBA" id="ARBA00022848"/>
    </source>
</evidence>
<dbReference type="PANTHER" id="PTHR24292:SF54">
    <property type="entry name" value="CYP9F3-RELATED"/>
    <property type="match status" value="1"/>
</dbReference>
<dbReference type="GO" id="GO:0005506">
    <property type="term" value="F:iron ion binding"/>
    <property type="evidence" value="ECO:0007669"/>
    <property type="project" value="InterPro"/>
</dbReference>
<dbReference type="InterPro" id="IPR036396">
    <property type="entry name" value="Cyt_P450_sf"/>
</dbReference>
<dbReference type="Proteomes" id="UP000759131">
    <property type="component" value="Unassembled WGS sequence"/>
</dbReference>
<dbReference type="GO" id="GO:0004497">
    <property type="term" value="F:monooxygenase activity"/>
    <property type="evidence" value="ECO:0007669"/>
    <property type="project" value="UniProtKB-KW"/>
</dbReference>
<evidence type="ECO:0000313" key="16">
    <source>
        <dbReference type="Proteomes" id="UP000759131"/>
    </source>
</evidence>
<evidence type="ECO:0000256" key="12">
    <source>
        <dbReference type="ARBA" id="ARBA00023136"/>
    </source>
</evidence>
<dbReference type="InterPro" id="IPR001128">
    <property type="entry name" value="Cyt_P450"/>
</dbReference>
<keyword evidence="16" id="KW-1185">Reference proteome</keyword>
<reference evidence="15" key="1">
    <citation type="submission" date="2020-11" db="EMBL/GenBank/DDBJ databases">
        <authorList>
            <person name="Tran Van P."/>
        </authorList>
    </citation>
    <scope>NUCLEOTIDE SEQUENCE</scope>
</reference>
<keyword evidence="5 13" id="KW-0349">Heme</keyword>
<dbReference type="Gene3D" id="1.10.630.10">
    <property type="entry name" value="Cytochrome P450"/>
    <property type="match status" value="1"/>
</dbReference>
<keyword evidence="6 13" id="KW-0479">Metal-binding</keyword>
<dbReference type="GO" id="GO:0016705">
    <property type="term" value="F:oxidoreductase activity, acting on paired donors, with incorporation or reduction of molecular oxygen"/>
    <property type="evidence" value="ECO:0007669"/>
    <property type="project" value="InterPro"/>
</dbReference>
<dbReference type="PROSITE" id="PS00086">
    <property type="entry name" value="CYTOCHROME_P450"/>
    <property type="match status" value="1"/>
</dbReference>
<keyword evidence="9 14" id="KW-0560">Oxidoreductase</keyword>
<keyword evidence="8" id="KW-0492">Microsome</keyword>
<dbReference type="FunFam" id="1.10.630.10:FF:000042">
    <property type="entry name" value="Cytochrome P450"/>
    <property type="match status" value="1"/>
</dbReference>
<dbReference type="OrthoDB" id="6428965at2759"/>
<dbReference type="AlphaFoldDB" id="A0A7R9KUH6"/>
<keyword evidence="10 13" id="KW-0408">Iron</keyword>
<dbReference type="GO" id="GO:0005789">
    <property type="term" value="C:endoplasmic reticulum membrane"/>
    <property type="evidence" value="ECO:0007669"/>
    <property type="project" value="UniProtKB-SubCell"/>
</dbReference>
<dbReference type="PRINTS" id="PR00463">
    <property type="entry name" value="EP450I"/>
</dbReference>
<dbReference type="EMBL" id="OC861229">
    <property type="protein sequence ID" value="CAD7629274.1"/>
    <property type="molecule type" value="Genomic_DNA"/>
</dbReference>
<dbReference type="CDD" id="cd11055">
    <property type="entry name" value="CYP3A-like"/>
    <property type="match status" value="1"/>
</dbReference>
<keyword evidence="7" id="KW-0256">Endoplasmic reticulum</keyword>
<dbReference type="InterPro" id="IPR050476">
    <property type="entry name" value="Insect_CytP450_Detox"/>
</dbReference>
<proteinExistence type="inferred from homology"/>
<accession>A0A7R9KUH6</accession>
<dbReference type="InterPro" id="IPR002401">
    <property type="entry name" value="Cyt_P450_E_grp-I"/>
</dbReference>
<organism evidence="15">
    <name type="scientific">Medioppia subpectinata</name>
    <dbReference type="NCBI Taxonomy" id="1979941"/>
    <lineage>
        <taxon>Eukaryota</taxon>
        <taxon>Metazoa</taxon>
        <taxon>Ecdysozoa</taxon>
        <taxon>Arthropoda</taxon>
        <taxon>Chelicerata</taxon>
        <taxon>Arachnida</taxon>
        <taxon>Acari</taxon>
        <taxon>Acariformes</taxon>
        <taxon>Sarcoptiformes</taxon>
        <taxon>Oribatida</taxon>
        <taxon>Brachypylina</taxon>
        <taxon>Oppioidea</taxon>
        <taxon>Oppiidae</taxon>
        <taxon>Medioppia</taxon>
    </lineage>
</organism>
<evidence type="ECO:0000256" key="6">
    <source>
        <dbReference type="ARBA" id="ARBA00022723"/>
    </source>
</evidence>
<evidence type="ECO:0000256" key="9">
    <source>
        <dbReference type="ARBA" id="ARBA00023002"/>
    </source>
</evidence>
<evidence type="ECO:0000256" key="10">
    <source>
        <dbReference type="ARBA" id="ARBA00023004"/>
    </source>
</evidence>
<sequence length="506" mass="58144">MLYLTRPYDYWSKRGIQGPKPVPFFGNLLQLLTTPQPLQEINWCNKYGKIYGHYIGKTPILNILEPEVIRNILVKDFHLFADRYHIRSASDTVVSKTLFHMNGDQWKRLRAIVSPTFSSGKMRKMFPRIRECLADLLEQLDGYAVSGRPVDVKDMYENYTMDVIATCAFATKTNVYKGDISPFVINARKAFSSINIADFATLIPAFIKRWLGMAITKKIQFFIDSTKHILQIRRDSPNSKHNDFIQILMDAVIDNEGGSSREDQDANEAHYVNEGEEELAIERKTLKIKVTENKLTENEILAQAFMFFLAGYETSATTLSFLSYELAMAPDIQQRLYDEIVANLDENTGEMDYDKLATLPYLDAVVSETLRMHSPAQRMPRVCSVEYALGDTGVVIPAGQNIDIPIYALHHCPEFYPEPFKFDPDRFLGENKRKVKPYTYLPFGAGPRNCIGMRFSLLEIKLGLAHIMKRYRFTTCPSTDRPIQYKRMLRIGAPQRMILGIEKRYL</sequence>
<evidence type="ECO:0000256" key="2">
    <source>
        <dbReference type="ARBA" id="ARBA00004174"/>
    </source>
</evidence>
<name>A0A7R9KUH6_9ACAR</name>
<dbReference type="EMBL" id="CAJPIZ010006654">
    <property type="protein sequence ID" value="CAG2109704.1"/>
    <property type="molecule type" value="Genomic_DNA"/>
</dbReference>
<evidence type="ECO:0000256" key="14">
    <source>
        <dbReference type="RuleBase" id="RU000461"/>
    </source>
</evidence>
<dbReference type="PRINTS" id="PR00385">
    <property type="entry name" value="P450"/>
</dbReference>
<dbReference type="SUPFAM" id="SSF48264">
    <property type="entry name" value="Cytochrome P450"/>
    <property type="match status" value="1"/>
</dbReference>
<evidence type="ECO:0000256" key="13">
    <source>
        <dbReference type="PIRSR" id="PIRSR602401-1"/>
    </source>
</evidence>
<dbReference type="Pfam" id="PF00067">
    <property type="entry name" value="p450"/>
    <property type="match status" value="2"/>
</dbReference>
<protein>
    <recommendedName>
        <fullName evidence="17">Cytochrome P450</fullName>
    </recommendedName>
</protein>
<evidence type="ECO:0000256" key="1">
    <source>
        <dbReference type="ARBA" id="ARBA00001971"/>
    </source>
</evidence>
<evidence type="ECO:0000256" key="4">
    <source>
        <dbReference type="ARBA" id="ARBA00010617"/>
    </source>
</evidence>
<comment type="subcellular location">
    <subcellularLocation>
        <location evidence="3">Endoplasmic reticulum membrane</location>
        <topology evidence="3">Peripheral membrane protein</topology>
    </subcellularLocation>
    <subcellularLocation>
        <location evidence="2">Microsome membrane</location>
        <topology evidence="2">Peripheral membrane protein</topology>
    </subcellularLocation>
</comment>
<comment type="similarity">
    <text evidence="4 14">Belongs to the cytochrome P450 family.</text>
</comment>
<evidence type="ECO:0000313" key="15">
    <source>
        <dbReference type="EMBL" id="CAD7629274.1"/>
    </source>
</evidence>
<dbReference type="PANTHER" id="PTHR24292">
    <property type="entry name" value="CYTOCHROME P450"/>
    <property type="match status" value="1"/>
</dbReference>
<evidence type="ECO:0000256" key="3">
    <source>
        <dbReference type="ARBA" id="ARBA00004406"/>
    </source>
</evidence>
<evidence type="ECO:0000256" key="7">
    <source>
        <dbReference type="ARBA" id="ARBA00022824"/>
    </source>
</evidence>
<comment type="cofactor">
    <cofactor evidence="1 13">
        <name>heme</name>
        <dbReference type="ChEBI" id="CHEBI:30413"/>
    </cofactor>
</comment>
<dbReference type="InterPro" id="IPR017972">
    <property type="entry name" value="Cyt_P450_CS"/>
</dbReference>